<dbReference type="HOGENOM" id="CLU_3062560_0_0_5"/>
<accession>D5QAF5</accession>
<evidence type="ECO:0000313" key="2">
    <source>
        <dbReference type="Proteomes" id="UP000006468"/>
    </source>
</evidence>
<proteinExistence type="predicted"/>
<organism evidence="1 2">
    <name type="scientific">Novacetimonas hansenii ATCC 23769</name>
    <dbReference type="NCBI Taxonomy" id="714995"/>
    <lineage>
        <taxon>Bacteria</taxon>
        <taxon>Pseudomonadati</taxon>
        <taxon>Pseudomonadota</taxon>
        <taxon>Alphaproteobacteria</taxon>
        <taxon>Acetobacterales</taxon>
        <taxon>Acetobacteraceae</taxon>
        <taxon>Novacetimonas</taxon>
    </lineage>
</organism>
<evidence type="ECO:0000313" key="1">
    <source>
        <dbReference type="EMBL" id="EFG86007.1"/>
    </source>
</evidence>
<dbReference type="AlphaFoldDB" id="D5QAF5"/>
<name>D5QAF5_NOVHA</name>
<sequence>MVSGVFVHVFMHRDMFRCDMTEGRCMHVHHGLIRCLDYRGEAAMSGTLEVPAY</sequence>
<dbReference type="Proteomes" id="UP000006468">
    <property type="component" value="Chromosome"/>
</dbReference>
<reference evidence="1 2" key="1">
    <citation type="journal article" date="2010" name="J. Bacteriol.">
        <title>Genome sequence of a cellulose-producing bacterium, Gluconacetobacter hansenii ATCC 23769.</title>
        <authorList>
            <person name="Iyer P.R."/>
            <person name="Geib S.M."/>
            <person name="Catchmark J."/>
            <person name="Kao T.H."/>
            <person name="Tien M."/>
        </authorList>
    </citation>
    <scope>NUCLEOTIDE SEQUENCE [LARGE SCALE GENOMIC DNA]</scope>
    <source>
        <strain evidence="1 2">ATCC 23769</strain>
    </source>
</reference>
<dbReference type="EMBL" id="ADTV01000002">
    <property type="protein sequence ID" value="EFG86007.1"/>
    <property type="molecule type" value="Genomic_DNA"/>
</dbReference>
<protein>
    <submittedName>
        <fullName evidence="1">Uncharacterized protein</fullName>
    </submittedName>
</protein>
<gene>
    <name evidence="1" type="ORF">GXY_00449</name>
</gene>
<comment type="caution">
    <text evidence="1">The sequence shown here is derived from an EMBL/GenBank/DDBJ whole genome shotgun (WGS) entry which is preliminary data.</text>
</comment>